<dbReference type="Proteomes" id="UP001432322">
    <property type="component" value="Unassembled WGS sequence"/>
</dbReference>
<evidence type="ECO:0000313" key="2">
    <source>
        <dbReference type="EMBL" id="GMT33521.1"/>
    </source>
</evidence>
<evidence type="ECO:0000313" key="3">
    <source>
        <dbReference type="Proteomes" id="UP001432322"/>
    </source>
</evidence>
<keyword evidence="3" id="KW-1185">Reference proteome</keyword>
<keyword evidence="1" id="KW-0175">Coiled coil</keyword>
<feature type="non-terminal residue" evidence="2">
    <location>
        <position position="1"/>
    </location>
</feature>
<gene>
    <name evidence="2" type="ORF">PFISCL1PPCAC_24818</name>
</gene>
<dbReference type="EMBL" id="BTSY01000006">
    <property type="protein sequence ID" value="GMT33521.1"/>
    <property type="molecule type" value="Genomic_DNA"/>
</dbReference>
<protein>
    <submittedName>
        <fullName evidence="2">Uncharacterized protein</fullName>
    </submittedName>
</protein>
<name>A0AAV5WNE5_9BILA</name>
<comment type="caution">
    <text evidence="2">The sequence shown here is derived from an EMBL/GenBank/DDBJ whole genome shotgun (WGS) entry which is preliminary data.</text>
</comment>
<accession>A0AAV5WNE5</accession>
<reference evidence="2" key="1">
    <citation type="submission" date="2023-10" db="EMBL/GenBank/DDBJ databases">
        <title>Genome assembly of Pristionchus species.</title>
        <authorList>
            <person name="Yoshida K."/>
            <person name="Sommer R.J."/>
        </authorList>
    </citation>
    <scope>NUCLEOTIDE SEQUENCE</scope>
    <source>
        <strain evidence="2">RS5133</strain>
    </source>
</reference>
<proteinExistence type="predicted"/>
<evidence type="ECO:0000256" key="1">
    <source>
        <dbReference type="SAM" id="Coils"/>
    </source>
</evidence>
<dbReference type="AlphaFoldDB" id="A0AAV5WNE5"/>
<organism evidence="2 3">
    <name type="scientific">Pristionchus fissidentatus</name>
    <dbReference type="NCBI Taxonomy" id="1538716"/>
    <lineage>
        <taxon>Eukaryota</taxon>
        <taxon>Metazoa</taxon>
        <taxon>Ecdysozoa</taxon>
        <taxon>Nematoda</taxon>
        <taxon>Chromadorea</taxon>
        <taxon>Rhabditida</taxon>
        <taxon>Rhabditina</taxon>
        <taxon>Diplogasteromorpha</taxon>
        <taxon>Diplogasteroidea</taxon>
        <taxon>Neodiplogasteridae</taxon>
        <taxon>Pristionchus</taxon>
    </lineage>
</organism>
<sequence>ISANADCLKKVMDLIGMQREQISILRDIMRKAEMGIPSLPETMEERSLFCSMSTQWIAVIQQVKNIDEMYARRRNKNINRETASIEREIEERRLEVLLLMEEATTLQHEVKRLNENTELAIGMMKKNYEKAPAA</sequence>
<feature type="coiled-coil region" evidence="1">
    <location>
        <begin position="75"/>
        <end position="116"/>
    </location>
</feature>